<evidence type="ECO:0000313" key="2">
    <source>
        <dbReference type="EMBL" id="PNR41590.1"/>
    </source>
</evidence>
<evidence type="ECO:0000313" key="3">
    <source>
        <dbReference type="EnsemblPlants" id="Pp3c14_24690V3.1"/>
    </source>
</evidence>
<accession>A0A2K1JJ69</accession>
<dbReference type="Gene3D" id="3.20.20.140">
    <property type="entry name" value="Metal-dependent hydrolases"/>
    <property type="match status" value="1"/>
</dbReference>
<dbReference type="PANTHER" id="PTHR43135">
    <property type="entry name" value="ALPHA-D-RIBOSE 1-METHYLPHOSPHONATE 5-TRIPHOSPHATE DIPHOSPHATASE"/>
    <property type="match status" value="1"/>
</dbReference>
<dbReference type="EnsemblPlants" id="Pp3c14_24690V3.6">
    <property type="protein sequence ID" value="Pp3c14_24690V3.6"/>
    <property type="gene ID" value="Pp3c14_24690"/>
</dbReference>
<evidence type="ECO:0000313" key="4">
    <source>
        <dbReference type="Proteomes" id="UP000006727"/>
    </source>
</evidence>
<sequence>MGLSEQSAADSPGAGGLLLRNCNVISMHDDDAEEAQVAMGVHVLVQGKRISYVGHSPPPVSVSQTIDIQGGYIIPGLCDAHVHVTAVSANLHDLLVLPPSLVTARTTIILRDMLMRGFTTVRDAGGCDWGLAKAVEEGTIPGPRILFCGGALSQTGGHGDMRLRGEDRVPSCCPISLGRVCDGVDQVRLAAREELRRGAHHIKIMASGGVSSPTDFLTNLQFSADEISAIVEEARHAGKYVCAHAYTAPAIKRCLELGVRSIEHGNHIDLECIDLMKRRNFFLVPTLVTYDCIKRIGEESGMPQDQVEKVSDLLAKGLEALALADKEGVNICFGSDLLGSMHKYQLQEFSLRCGVQSPANALRSATTTCAKLFNMEGDIGIVAQGAYADLVALKTNPLLDNFSSLLDPSHVLMVMKEGNIVKRTNL</sequence>
<dbReference type="EnsemblPlants" id="Pp3c14_24690V3.1">
    <property type="protein sequence ID" value="Pp3c14_24690V3.1"/>
    <property type="gene ID" value="Pp3c14_24690"/>
</dbReference>
<dbReference type="AlphaFoldDB" id="A0A2K1JJ69"/>
<dbReference type="STRING" id="3218.A0A2K1JJ69"/>
<dbReference type="EMBL" id="ABEU02000014">
    <property type="protein sequence ID" value="PNR41590.1"/>
    <property type="molecule type" value="Genomic_DNA"/>
</dbReference>
<dbReference type="Gramene" id="Pp3c14_24690V3.1">
    <property type="protein sequence ID" value="Pp3c14_24690V3.1"/>
    <property type="gene ID" value="Pp3c14_24690"/>
</dbReference>
<dbReference type="SUPFAM" id="SSF51338">
    <property type="entry name" value="Composite domain of metallo-dependent hydrolases"/>
    <property type="match status" value="1"/>
</dbReference>
<dbReference type="CDD" id="cd01299">
    <property type="entry name" value="Met_dep_hydrolase_A"/>
    <property type="match status" value="1"/>
</dbReference>
<dbReference type="SUPFAM" id="SSF51556">
    <property type="entry name" value="Metallo-dependent hydrolases"/>
    <property type="match status" value="1"/>
</dbReference>
<dbReference type="Gene3D" id="2.30.40.10">
    <property type="entry name" value="Urease, subunit C, domain 1"/>
    <property type="match status" value="1"/>
</dbReference>
<protein>
    <recommendedName>
        <fullName evidence="1">Amidohydrolase-related domain-containing protein</fullName>
    </recommendedName>
</protein>
<dbReference type="PANTHER" id="PTHR43135:SF3">
    <property type="entry name" value="ALPHA-D-RIBOSE 1-METHYLPHOSPHONATE 5-TRIPHOSPHATE DIPHOSPHATASE"/>
    <property type="match status" value="1"/>
</dbReference>
<dbReference type="Gramene" id="Pp3c14_24690V3.6">
    <property type="protein sequence ID" value="Pp3c14_24690V3.6"/>
    <property type="gene ID" value="Pp3c14_24690"/>
</dbReference>
<reference evidence="3" key="3">
    <citation type="submission" date="2020-12" db="UniProtKB">
        <authorList>
            <consortium name="EnsemblPlants"/>
        </authorList>
    </citation>
    <scope>IDENTIFICATION</scope>
</reference>
<gene>
    <name evidence="3" type="primary">LOC112291771</name>
    <name evidence="2" type="ORF">PHYPA_018993</name>
</gene>
<reference evidence="2 4" key="2">
    <citation type="journal article" date="2018" name="Plant J.">
        <title>The Physcomitrella patens chromosome-scale assembly reveals moss genome structure and evolution.</title>
        <authorList>
            <person name="Lang D."/>
            <person name="Ullrich K.K."/>
            <person name="Murat F."/>
            <person name="Fuchs J."/>
            <person name="Jenkins J."/>
            <person name="Haas F.B."/>
            <person name="Piednoel M."/>
            <person name="Gundlach H."/>
            <person name="Van Bel M."/>
            <person name="Meyberg R."/>
            <person name="Vives C."/>
            <person name="Morata J."/>
            <person name="Symeonidi A."/>
            <person name="Hiss M."/>
            <person name="Muchero W."/>
            <person name="Kamisugi Y."/>
            <person name="Saleh O."/>
            <person name="Blanc G."/>
            <person name="Decker E.L."/>
            <person name="van Gessel N."/>
            <person name="Grimwood J."/>
            <person name="Hayes R.D."/>
            <person name="Graham S.W."/>
            <person name="Gunter L.E."/>
            <person name="McDaniel S.F."/>
            <person name="Hoernstein S.N.W."/>
            <person name="Larsson A."/>
            <person name="Li F.W."/>
            <person name="Perroud P.F."/>
            <person name="Phillips J."/>
            <person name="Ranjan P."/>
            <person name="Rokshar D.S."/>
            <person name="Rothfels C.J."/>
            <person name="Schneider L."/>
            <person name="Shu S."/>
            <person name="Stevenson D.W."/>
            <person name="Thummler F."/>
            <person name="Tillich M."/>
            <person name="Villarreal Aguilar J.C."/>
            <person name="Widiez T."/>
            <person name="Wong G.K."/>
            <person name="Wymore A."/>
            <person name="Zhang Y."/>
            <person name="Zimmer A.D."/>
            <person name="Quatrano R.S."/>
            <person name="Mayer K.F.X."/>
            <person name="Goodstein D."/>
            <person name="Casacuberta J.M."/>
            <person name="Vandepoele K."/>
            <person name="Reski R."/>
            <person name="Cuming A.C."/>
            <person name="Tuskan G.A."/>
            <person name="Maumus F."/>
            <person name="Salse J."/>
            <person name="Schmutz J."/>
            <person name="Rensing S.A."/>
        </authorList>
    </citation>
    <scope>NUCLEOTIDE SEQUENCE [LARGE SCALE GENOMIC DNA]</scope>
    <source>
        <strain evidence="3 4">cv. Gransden 2004</strain>
    </source>
</reference>
<dbReference type="GO" id="GO:0016810">
    <property type="term" value="F:hydrolase activity, acting on carbon-nitrogen (but not peptide) bonds"/>
    <property type="evidence" value="ECO:0007669"/>
    <property type="project" value="InterPro"/>
</dbReference>
<feature type="domain" description="Amidohydrolase-related" evidence="1">
    <location>
        <begin position="72"/>
        <end position="421"/>
    </location>
</feature>
<keyword evidence="4" id="KW-1185">Reference proteome</keyword>
<dbReference type="InterPro" id="IPR032466">
    <property type="entry name" value="Metal_Hydrolase"/>
</dbReference>
<dbReference type="OMA" id="HCIDNGV"/>
<dbReference type="Pfam" id="PF01979">
    <property type="entry name" value="Amidohydro_1"/>
    <property type="match status" value="1"/>
</dbReference>
<dbReference type="InterPro" id="IPR051781">
    <property type="entry name" value="Metallo-dep_Hydrolase"/>
</dbReference>
<dbReference type="InterPro" id="IPR011059">
    <property type="entry name" value="Metal-dep_hydrolase_composite"/>
</dbReference>
<dbReference type="InterPro" id="IPR006680">
    <property type="entry name" value="Amidohydro-rel"/>
</dbReference>
<reference evidence="2 4" key="1">
    <citation type="journal article" date="2008" name="Science">
        <title>The Physcomitrella genome reveals evolutionary insights into the conquest of land by plants.</title>
        <authorList>
            <person name="Rensing S."/>
            <person name="Lang D."/>
            <person name="Zimmer A."/>
            <person name="Terry A."/>
            <person name="Salamov A."/>
            <person name="Shapiro H."/>
            <person name="Nishiyama T."/>
            <person name="Perroud P.-F."/>
            <person name="Lindquist E."/>
            <person name="Kamisugi Y."/>
            <person name="Tanahashi T."/>
            <person name="Sakakibara K."/>
            <person name="Fujita T."/>
            <person name="Oishi K."/>
            <person name="Shin-I T."/>
            <person name="Kuroki Y."/>
            <person name="Toyoda A."/>
            <person name="Suzuki Y."/>
            <person name="Hashimoto A."/>
            <person name="Yamaguchi K."/>
            <person name="Sugano A."/>
            <person name="Kohara Y."/>
            <person name="Fujiyama A."/>
            <person name="Anterola A."/>
            <person name="Aoki S."/>
            <person name="Ashton N."/>
            <person name="Barbazuk W.B."/>
            <person name="Barker E."/>
            <person name="Bennetzen J."/>
            <person name="Bezanilla M."/>
            <person name="Blankenship R."/>
            <person name="Cho S.H."/>
            <person name="Dutcher S."/>
            <person name="Estelle M."/>
            <person name="Fawcett J.A."/>
            <person name="Gundlach H."/>
            <person name="Hanada K."/>
            <person name="Heyl A."/>
            <person name="Hicks K.A."/>
            <person name="Hugh J."/>
            <person name="Lohr M."/>
            <person name="Mayer K."/>
            <person name="Melkozernov A."/>
            <person name="Murata T."/>
            <person name="Nelson D."/>
            <person name="Pils B."/>
            <person name="Prigge M."/>
            <person name="Reiss B."/>
            <person name="Renner T."/>
            <person name="Rombauts S."/>
            <person name="Rushton P."/>
            <person name="Sanderfoot A."/>
            <person name="Schween G."/>
            <person name="Shiu S.-H."/>
            <person name="Stueber K."/>
            <person name="Theodoulou F.L."/>
            <person name="Tu H."/>
            <person name="Van de Peer Y."/>
            <person name="Verrier P.J."/>
            <person name="Waters E."/>
            <person name="Wood A."/>
            <person name="Yang L."/>
            <person name="Cove D."/>
            <person name="Cuming A."/>
            <person name="Hasebe M."/>
            <person name="Lucas S."/>
            <person name="Mishler D.B."/>
            <person name="Reski R."/>
            <person name="Grigoriev I."/>
            <person name="Quatrano R.S."/>
            <person name="Boore J.L."/>
        </authorList>
    </citation>
    <scope>NUCLEOTIDE SEQUENCE [LARGE SCALE GENOMIC DNA]</scope>
    <source>
        <strain evidence="3 4">cv. Gransden 2004</strain>
    </source>
</reference>
<dbReference type="GeneID" id="112291771"/>
<dbReference type="Proteomes" id="UP000006727">
    <property type="component" value="Chromosome 14"/>
</dbReference>
<dbReference type="PaxDb" id="3218-PP1S69_151V6.1"/>
<dbReference type="OrthoDB" id="1887462at2759"/>
<proteinExistence type="predicted"/>
<evidence type="ECO:0000259" key="1">
    <source>
        <dbReference type="Pfam" id="PF01979"/>
    </source>
</evidence>
<dbReference type="InterPro" id="IPR057744">
    <property type="entry name" value="OTAase-like"/>
</dbReference>
<organism evidence="2">
    <name type="scientific">Physcomitrium patens</name>
    <name type="common">Spreading-leaved earth moss</name>
    <name type="synonym">Physcomitrella patens</name>
    <dbReference type="NCBI Taxonomy" id="3218"/>
    <lineage>
        <taxon>Eukaryota</taxon>
        <taxon>Viridiplantae</taxon>
        <taxon>Streptophyta</taxon>
        <taxon>Embryophyta</taxon>
        <taxon>Bryophyta</taxon>
        <taxon>Bryophytina</taxon>
        <taxon>Bryopsida</taxon>
        <taxon>Funariidae</taxon>
        <taxon>Funariales</taxon>
        <taxon>Funariaceae</taxon>
        <taxon>Physcomitrium</taxon>
    </lineage>
</organism>
<name>A0A2K1JJ69_PHYPA</name>
<dbReference type="RefSeq" id="XP_024395411.1">
    <property type="nucleotide sequence ID" value="XM_024539643.2"/>
</dbReference>